<evidence type="ECO:0000313" key="4">
    <source>
        <dbReference type="EMBL" id="MFB5759049.1"/>
    </source>
</evidence>
<evidence type="ECO:0000256" key="1">
    <source>
        <dbReference type="ARBA" id="ARBA00007521"/>
    </source>
</evidence>
<comment type="function">
    <text evidence="3">Toxic component of a type II toxin-antitoxin (TA) system.</text>
</comment>
<keyword evidence="2" id="KW-1277">Toxin-antitoxin system</keyword>
<keyword evidence="3" id="KW-0378">Hydrolase</keyword>
<keyword evidence="5" id="KW-1185">Reference proteome</keyword>
<evidence type="ECO:0000256" key="2">
    <source>
        <dbReference type="ARBA" id="ARBA00022649"/>
    </source>
</evidence>
<keyword evidence="3" id="KW-0540">Nuclease</keyword>
<proteinExistence type="inferred from homology"/>
<dbReference type="EC" id="3.1.-.-" evidence="3"/>
<evidence type="ECO:0000313" key="5">
    <source>
        <dbReference type="Proteomes" id="UP001580430"/>
    </source>
</evidence>
<comment type="similarity">
    <text evidence="1 3">Belongs to the PemK/MazF family.</text>
</comment>
<dbReference type="InterPro" id="IPR003477">
    <property type="entry name" value="PemK-like"/>
</dbReference>
<dbReference type="Pfam" id="PF02452">
    <property type="entry name" value="PemK_toxin"/>
    <property type="match status" value="1"/>
</dbReference>
<dbReference type="PIRSF" id="PIRSF033490">
    <property type="entry name" value="MazF"/>
    <property type="match status" value="1"/>
</dbReference>
<dbReference type="PANTHER" id="PTHR33988">
    <property type="entry name" value="ENDORIBONUCLEASE MAZF-RELATED"/>
    <property type="match status" value="1"/>
</dbReference>
<dbReference type="RefSeq" id="WP_375518301.1">
    <property type="nucleotide sequence ID" value="NZ_JBHIRY010000001.1"/>
</dbReference>
<keyword evidence="3" id="KW-0255">Endonuclease</keyword>
<gene>
    <name evidence="4" type="ORF">ACE5LO_01450</name>
</gene>
<dbReference type="Proteomes" id="UP001580430">
    <property type="component" value="Unassembled WGS sequence"/>
</dbReference>
<dbReference type="EMBL" id="JBHIRY010000001">
    <property type="protein sequence ID" value="MFB5759049.1"/>
    <property type="molecule type" value="Genomic_DNA"/>
</dbReference>
<dbReference type="InterPro" id="IPR011067">
    <property type="entry name" value="Plasmid_toxin/cell-grow_inhib"/>
</dbReference>
<organism evidence="4 5">
    <name type="scientific">Paenibacillus medicaginis</name>
    <dbReference type="NCBI Taxonomy" id="1470560"/>
    <lineage>
        <taxon>Bacteria</taxon>
        <taxon>Bacillati</taxon>
        <taxon>Bacillota</taxon>
        <taxon>Bacilli</taxon>
        <taxon>Bacillales</taxon>
        <taxon>Paenibacillaceae</taxon>
        <taxon>Paenibacillus</taxon>
    </lineage>
</organism>
<sequence>MSVVMERGREAKESVYRGEIWLVDLNNGRKREQSGIRPCLVISNNLGNKYSPVVIVAPISSSTSKKAMPTHVKLEAGKNGVLRDSLIFCEQIKTVDKEFLIHKITSVDVDKMKEIETAVRISLGLSF</sequence>
<name>A0ABV5BUS6_9BACL</name>
<comment type="caution">
    <text evidence="4">The sequence shown here is derived from an EMBL/GenBank/DDBJ whole genome shotgun (WGS) entry which is preliminary data.</text>
</comment>
<reference evidence="4 5" key="1">
    <citation type="submission" date="2024-09" db="EMBL/GenBank/DDBJ databases">
        <title>Paenibacillus zeirhizospherea sp. nov., isolated from surface of the maize (Zea mays) roots in a horticulture field, Hungary.</title>
        <authorList>
            <person name="Marton D."/>
            <person name="Farkas M."/>
            <person name="Bedics A."/>
            <person name="Toth E."/>
            <person name="Tancsics A."/>
            <person name="Boka K."/>
            <person name="Marati G."/>
            <person name="Kriszt B."/>
            <person name="Cserhati M."/>
        </authorList>
    </citation>
    <scope>NUCLEOTIDE SEQUENCE [LARGE SCALE GENOMIC DNA]</scope>
    <source>
        <strain evidence="4 5">JCM 18446</strain>
    </source>
</reference>
<protein>
    <recommendedName>
        <fullName evidence="3">mRNA interferase</fullName>
        <ecNumber evidence="3">3.1.-.-</ecNumber>
    </recommendedName>
</protein>
<dbReference type="PANTHER" id="PTHR33988:SF2">
    <property type="entry name" value="ENDORIBONUCLEASE MAZF"/>
    <property type="match status" value="1"/>
</dbReference>
<dbReference type="Gene3D" id="2.30.30.110">
    <property type="match status" value="1"/>
</dbReference>
<evidence type="ECO:0000256" key="3">
    <source>
        <dbReference type="PIRNR" id="PIRNR033490"/>
    </source>
</evidence>
<dbReference type="SUPFAM" id="SSF50118">
    <property type="entry name" value="Cell growth inhibitor/plasmid maintenance toxic component"/>
    <property type="match status" value="1"/>
</dbReference>
<accession>A0ABV5BUS6</accession>